<keyword evidence="2 4" id="KW-0371">Homeobox</keyword>
<evidence type="ECO:0000259" key="6">
    <source>
        <dbReference type="PROSITE" id="PS50071"/>
    </source>
</evidence>
<dbReference type="InterPro" id="IPR031701">
    <property type="entry name" value="SIX1_SD"/>
</dbReference>
<dbReference type="Pfam" id="PF05920">
    <property type="entry name" value="Homeobox_KN"/>
    <property type="match status" value="1"/>
</dbReference>
<keyword evidence="1 4" id="KW-0238">DNA-binding</keyword>
<feature type="domain" description="Homeobox" evidence="6">
    <location>
        <begin position="121"/>
        <end position="184"/>
    </location>
</feature>
<evidence type="ECO:0000256" key="1">
    <source>
        <dbReference type="ARBA" id="ARBA00023125"/>
    </source>
</evidence>
<dbReference type="CDD" id="cd00086">
    <property type="entry name" value="homeodomain"/>
    <property type="match status" value="1"/>
</dbReference>
<dbReference type="SUPFAM" id="SSF46689">
    <property type="entry name" value="Homeodomain-like"/>
    <property type="match status" value="1"/>
</dbReference>
<reference evidence="7" key="1">
    <citation type="submission" date="2022-08" db="UniProtKB">
        <authorList>
            <consortium name="EnsemblMetazoa"/>
        </authorList>
    </citation>
    <scope>IDENTIFICATION</scope>
    <source>
        <strain evidence="7">05x7-T-G4-1.051#20</strain>
    </source>
</reference>
<evidence type="ECO:0000256" key="5">
    <source>
        <dbReference type="SAM" id="MobiDB-lite"/>
    </source>
</evidence>
<evidence type="ECO:0000256" key="4">
    <source>
        <dbReference type="PROSITE-ProRule" id="PRU00108"/>
    </source>
</evidence>
<sequence length="370" mass="43739">MERNTMLKDEEILQIIKSFVLDRKYDMVALFLDNLDEKRKDGLMLFDEYCRAMIAFYLEKREFEKVYHIIENGHFINSEDLIEIWDQAHYREREENIHRPLNSLMRFRIRKKFLPPRNICPSGERPQHKLPERARETLKEWFSRHETNPYPSKQQREELCEETGLTDYQVKTWFSNARRKVKNRSHGGKTQVGDSKADQKMSLPMANNKPHLYLRPNIAAAVDNEKWISDWSMTHPLQSLQEWQKKAFGSPITSPSCNYQEQSSPYDAKCWSSDEYQMQFFKDAGYPVSNAACVTEPCYYGDAFSQPLTFQLPVTNQFSRQSLQRDSYEANFRCQYCRNQIQHGDTEAALMLLDLQRPLITGEMPSNHMN</sequence>
<protein>
    <recommendedName>
        <fullName evidence="6">Homeobox domain-containing protein</fullName>
    </recommendedName>
</protein>
<accession>A0A8W8JSB0</accession>
<dbReference type="EnsemblMetazoa" id="G2013.1">
    <property type="protein sequence ID" value="G2013.1:cds"/>
    <property type="gene ID" value="G2013"/>
</dbReference>
<dbReference type="InterPro" id="IPR009057">
    <property type="entry name" value="Homeodomain-like_sf"/>
</dbReference>
<dbReference type="InterPro" id="IPR001356">
    <property type="entry name" value="HD"/>
</dbReference>
<dbReference type="SMART" id="SM00389">
    <property type="entry name" value="HOX"/>
    <property type="match status" value="1"/>
</dbReference>
<evidence type="ECO:0000256" key="2">
    <source>
        <dbReference type="ARBA" id="ARBA00023155"/>
    </source>
</evidence>
<keyword evidence="8" id="KW-1185">Reference proteome</keyword>
<dbReference type="Proteomes" id="UP000005408">
    <property type="component" value="Unassembled WGS sequence"/>
</dbReference>
<dbReference type="GO" id="GO:0005667">
    <property type="term" value="C:transcription regulator complex"/>
    <property type="evidence" value="ECO:0007669"/>
    <property type="project" value="TreeGrafter"/>
</dbReference>
<evidence type="ECO:0000313" key="8">
    <source>
        <dbReference type="Proteomes" id="UP000005408"/>
    </source>
</evidence>
<proteinExistence type="predicted"/>
<dbReference type="Pfam" id="PF16878">
    <property type="entry name" value="SIX1_SD"/>
    <property type="match status" value="1"/>
</dbReference>
<dbReference type="AlphaFoldDB" id="A0A8W8JSB0"/>
<dbReference type="GO" id="GO:0000981">
    <property type="term" value="F:DNA-binding transcription factor activity, RNA polymerase II-specific"/>
    <property type="evidence" value="ECO:0007669"/>
    <property type="project" value="TreeGrafter"/>
</dbReference>
<evidence type="ECO:0000256" key="3">
    <source>
        <dbReference type="ARBA" id="ARBA00023242"/>
    </source>
</evidence>
<dbReference type="Gene3D" id="1.10.10.60">
    <property type="entry name" value="Homeodomain-like"/>
    <property type="match status" value="1"/>
</dbReference>
<feature type="DNA-binding region" description="Homeobox" evidence="4">
    <location>
        <begin position="123"/>
        <end position="185"/>
    </location>
</feature>
<dbReference type="PANTHER" id="PTHR10390:SF44">
    <property type="entry name" value="SIX HOMEOBOX 4"/>
    <property type="match status" value="1"/>
</dbReference>
<keyword evidence="3 4" id="KW-0539">Nucleus</keyword>
<comment type="subcellular location">
    <subcellularLocation>
        <location evidence="4">Nucleus</location>
    </subcellularLocation>
</comment>
<dbReference type="GO" id="GO:0000978">
    <property type="term" value="F:RNA polymerase II cis-regulatory region sequence-specific DNA binding"/>
    <property type="evidence" value="ECO:0007669"/>
    <property type="project" value="TreeGrafter"/>
</dbReference>
<name>A0A8W8JSB0_MAGGI</name>
<feature type="region of interest" description="Disordered" evidence="5">
    <location>
        <begin position="179"/>
        <end position="201"/>
    </location>
</feature>
<dbReference type="InterPro" id="IPR008422">
    <property type="entry name" value="KN_HD"/>
</dbReference>
<dbReference type="PROSITE" id="PS50071">
    <property type="entry name" value="HOMEOBOX_2"/>
    <property type="match status" value="1"/>
</dbReference>
<dbReference type="GO" id="GO:0005634">
    <property type="term" value="C:nucleus"/>
    <property type="evidence" value="ECO:0007669"/>
    <property type="project" value="UniProtKB-SubCell"/>
</dbReference>
<evidence type="ECO:0000313" key="7">
    <source>
        <dbReference type="EnsemblMetazoa" id="G2013.1:cds"/>
    </source>
</evidence>
<organism evidence="7 8">
    <name type="scientific">Magallana gigas</name>
    <name type="common">Pacific oyster</name>
    <name type="synonym">Crassostrea gigas</name>
    <dbReference type="NCBI Taxonomy" id="29159"/>
    <lineage>
        <taxon>Eukaryota</taxon>
        <taxon>Metazoa</taxon>
        <taxon>Spiralia</taxon>
        <taxon>Lophotrochozoa</taxon>
        <taxon>Mollusca</taxon>
        <taxon>Bivalvia</taxon>
        <taxon>Autobranchia</taxon>
        <taxon>Pteriomorphia</taxon>
        <taxon>Ostreida</taxon>
        <taxon>Ostreoidea</taxon>
        <taxon>Ostreidae</taxon>
        <taxon>Magallana</taxon>
    </lineage>
</organism>
<dbReference type="PANTHER" id="PTHR10390">
    <property type="entry name" value="HOMEOBOX PROTEIN SIX"/>
    <property type="match status" value="1"/>
</dbReference>